<evidence type="ECO:0000313" key="3">
    <source>
        <dbReference type="Proteomes" id="UP001321760"/>
    </source>
</evidence>
<keyword evidence="3" id="KW-1185">Reference proteome</keyword>
<keyword evidence="1" id="KW-0812">Transmembrane</keyword>
<reference evidence="2" key="1">
    <citation type="journal article" date="2023" name="Mol. Phylogenet. Evol.">
        <title>Genome-scale phylogeny and comparative genomics of the fungal order Sordariales.</title>
        <authorList>
            <person name="Hensen N."/>
            <person name="Bonometti L."/>
            <person name="Westerberg I."/>
            <person name="Brannstrom I.O."/>
            <person name="Guillou S."/>
            <person name="Cros-Aarteil S."/>
            <person name="Calhoun S."/>
            <person name="Haridas S."/>
            <person name="Kuo A."/>
            <person name="Mondo S."/>
            <person name="Pangilinan J."/>
            <person name="Riley R."/>
            <person name="LaButti K."/>
            <person name="Andreopoulos B."/>
            <person name="Lipzen A."/>
            <person name="Chen C."/>
            <person name="Yan M."/>
            <person name="Daum C."/>
            <person name="Ng V."/>
            <person name="Clum A."/>
            <person name="Steindorff A."/>
            <person name="Ohm R.A."/>
            <person name="Martin F."/>
            <person name="Silar P."/>
            <person name="Natvig D.O."/>
            <person name="Lalanne C."/>
            <person name="Gautier V."/>
            <person name="Ament-Velasquez S.L."/>
            <person name="Kruys A."/>
            <person name="Hutchinson M.I."/>
            <person name="Powell A.J."/>
            <person name="Barry K."/>
            <person name="Miller A.N."/>
            <person name="Grigoriev I.V."/>
            <person name="Debuchy R."/>
            <person name="Gladieux P."/>
            <person name="Hiltunen Thoren M."/>
            <person name="Johannesson H."/>
        </authorList>
    </citation>
    <scope>NUCLEOTIDE SEQUENCE</scope>
    <source>
        <strain evidence="2">PSN243</strain>
    </source>
</reference>
<gene>
    <name evidence="2" type="ORF">QBC34DRAFT_488113</name>
</gene>
<protein>
    <submittedName>
        <fullName evidence="2">Uncharacterized protein</fullName>
    </submittedName>
</protein>
<proteinExistence type="predicted"/>
<feature type="transmembrane region" description="Helical" evidence="1">
    <location>
        <begin position="381"/>
        <end position="402"/>
    </location>
</feature>
<evidence type="ECO:0000313" key="2">
    <source>
        <dbReference type="EMBL" id="KAK4443975.1"/>
    </source>
</evidence>
<organism evidence="2 3">
    <name type="scientific">Podospora aff. communis PSN243</name>
    <dbReference type="NCBI Taxonomy" id="3040156"/>
    <lineage>
        <taxon>Eukaryota</taxon>
        <taxon>Fungi</taxon>
        <taxon>Dikarya</taxon>
        <taxon>Ascomycota</taxon>
        <taxon>Pezizomycotina</taxon>
        <taxon>Sordariomycetes</taxon>
        <taxon>Sordariomycetidae</taxon>
        <taxon>Sordariales</taxon>
        <taxon>Podosporaceae</taxon>
        <taxon>Podospora</taxon>
    </lineage>
</organism>
<dbReference type="EMBL" id="MU865984">
    <property type="protein sequence ID" value="KAK4443975.1"/>
    <property type="molecule type" value="Genomic_DNA"/>
</dbReference>
<evidence type="ECO:0000256" key="1">
    <source>
        <dbReference type="SAM" id="Phobius"/>
    </source>
</evidence>
<feature type="transmembrane region" description="Helical" evidence="1">
    <location>
        <begin position="340"/>
        <end position="365"/>
    </location>
</feature>
<dbReference type="Gene3D" id="1.20.58.340">
    <property type="entry name" value="Magnesium transport protein CorA, transmembrane region"/>
    <property type="match status" value="1"/>
</dbReference>
<keyword evidence="1" id="KW-0472">Membrane</keyword>
<name>A0AAV9G9Q3_9PEZI</name>
<accession>A0AAV9G9Q3</accession>
<dbReference type="Proteomes" id="UP001321760">
    <property type="component" value="Unassembled WGS sequence"/>
</dbReference>
<keyword evidence="1" id="KW-1133">Transmembrane helix</keyword>
<dbReference type="AlphaFoldDB" id="A0AAV9G9Q3"/>
<comment type="caution">
    <text evidence="2">The sequence shown here is derived from an EMBL/GenBank/DDBJ whole genome shotgun (WGS) entry which is preliminary data.</text>
</comment>
<reference evidence="2" key="2">
    <citation type="submission" date="2023-05" db="EMBL/GenBank/DDBJ databases">
        <authorList>
            <consortium name="Lawrence Berkeley National Laboratory"/>
            <person name="Steindorff A."/>
            <person name="Hensen N."/>
            <person name="Bonometti L."/>
            <person name="Westerberg I."/>
            <person name="Brannstrom I.O."/>
            <person name="Guillou S."/>
            <person name="Cros-Aarteil S."/>
            <person name="Calhoun S."/>
            <person name="Haridas S."/>
            <person name="Kuo A."/>
            <person name="Mondo S."/>
            <person name="Pangilinan J."/>
            <person name="Riley R."/>
            <person name="Labutti K."/>
            <person name="Andreopoulos B."/>
            <person name="Lipzen A."/>
            <person name="Chen C."/>
            <person name="Yanf M."/>
            <person name="Daum C."/>
            <person name="Ng V."/>
            <person name="Clum A."/>
            <person name="Ohm R."/>
            <person name="Martin F."/>
            <person name="Silar P."/>
            <person name="Natvig D."/>
            <person name="Lalanne C."/>
            <person name="Gautier V."/>
            <person name="Ament-Velasquez S.L."/>
            <person name="Kruys A."/>
            <person name="Hutchinson M.I."/>
            <person name="Powell A.J."/>
            <person name="Barry K."/>
            <person name="Miller A.N."/>
            <person name="Grigoriev I.V."/>
            <person name="Debuchy R."/>
            <person name="Gladieux P."/>
            <person name="Thoren M.H."/>
            <person name="Johannesson H."/>
        </authorList>
    </citation>
    <scope>NUCLEOTIDE SEQUENCE</scope>
    <source>
        <strain evidence="2">PSN243</strain>
    </source>
</reference>
<sequence>MKAVETLETVGGKWQPGSKTWDAILQGAATPKSQLVFASQTSLADTQGDLRGCIAKTFKFPPLLLSQVCFKSNGFAGCEPSLDGPGHHIDHSYWARFVVKQTHGRLRPKGSFIRHQPTQGLDPESSPLPSLLNPLHGPKTISHGWEWYEMSLFVRWTPASTTILCFDLPEPAKASVRNTLLSRAESLTHSDPYAILAAVLIPEIVALYDNSVWSIRNHICEWEATRKDELDYGLLHEIARHAIHISETLSVASESARRLQQQFQDFGARQTHGDGHQSAPHNPFSFLAGLLEGLFARSESNKARLQNEIMLAFHTAAQHDSKTQVQIGEEAKKETAAMKAIAVITMTFLPATFISSVFSTPFFFFEPGHESGNTLTVSSQFWIYCAFAIPISLLTWGLWTFWDISSRKKQARTMRWPDFKRD</sequence>